<dbReference type="RefSeq" id="WP_198734028.1">
    <property type="nucleotide sequence ID" value="NZ_JAEINH010000008.1"/>
</dbReference>
<evidence type="ECO:0000256" key="6">
    <source>
        <dbReference type="ARBA" id="ARBA00022801"/>
    </source>
</evidence>
<dbReference type="GO" id="GO:0005507">
    <property type="term" value="F:copper ion binding"/>
    <property type="evidence" value="ECO:0007669"/>
    <property type="project" value="TreeGrafter"/>
</dbReference>
<dbReference type="Gene3D" id="3.60.140.10">
    <property type="entry name" value="CNF1/YfiH-like putative cysteine hydrolases"/>
    <property type="match status" value="1"/>
</dbReference>
<evidence type="ECO:0000256" key="2">
    <source>
        <dbReference type="ARBA" id="ARBA00003215"/>
    </source>
</evidence>
<accession>A0A934IB44</accession>
<keyword evidence="14" id="KW-1185">Reference proteome</keyword>
<dbReference type="GO" id="GO:0017061">
    <property type="term" value="F:S-methyl-5-thioadenosine phosphorylase activity"/>
    <property type="evidence" value="ECO:0007669"/>
    <property type="project" value="UniProtKB-EC"/>
</dbReference>
<comment type="catalytic activity">
    <reaction evidence="10">
        <text>adenosine + phosphate = alpha-D-ribose 1-phosphate + adenine</text>
        <dbReference type="Rhea" id="RHEA:27642"/>
        <dbReference type="ChEBI" id="CHEBI:16335"/>
        <dbReference type="ChEBI" id="CHEBI:16708"/>
        <dbReference type="ChEBI" id="CHEBI:43474"/>
        <dbReference type="ChEBI" id="CHEBI:57720"/>
        <dbReference type="EC" id="2.4.2.1"/>
    </reaction>
    <physiologicalReaction direction="left-to-right" evidence="10">
        <dbReference type="Rhea" id="RHEA:27643"/>
    </physiologicalReaction>
</comment>
<organism evidence="13 14">
    <name type="scientific">Sanguibacter suaedae</name>
    <dbReference type="NCBI Taxonomy" id="2795737"/>
    <lineage>
        <taxon>Bacteria</taxon>
        <taxon>Bacillati</taxon>
        <taxon>Actinomycetota</taxon>
        <taxon>Actinomycetes</taxon>
        <taxon>Micrococcales</taxon>
        <taxon>Sanguibacteraceae</taxon>
        <taxon>Sanguibacter</taxon>
    </lineage>
</organism>
<sequence>MTSPSRAPMLEADLGPGVRGAFTLRHGGVSPAPWSSMNLGLGVTDEPARVAENRRRVDGWAGAPVTYATQVHGAGVALVARPPADSASAVGEHDALVATSVGVPVAVLVADCVPVLLADPVAGVVAAVHAGRAGVLAGVVPGAVATMVASGAEPARVRAVVGPAVCGRCYEVPPGLQEDVCRVVPAARSTTSWGTTALDLPAAVATQLGAAGVGAVERVDACTVTDERFFSHRRATALGSTTGRFAAVVVRDA</sequence>
<evidence type="ECO:0000256" key="8">
    <source>
        <dbReference type="ARBA" id="ARBA00023008"/>
    </source>
</evidence>
<evidence type="ECO:0000256" key="5">
    <source>
        <dbReference type="ARBA" id="ARBA00022723"/>
    </source>
</evidence>
<dbReference type="InterPro" id="IPR003730">
    <property type="entry name" value="Cu_polyphenol_OxRdtase"/>
</dbReference>
<comment type="catalytic activity">
    <reaction evidence="1">
        <text>inosine + phosphate = alpha-D-ribose 1-phosphate + hypoxanthine</text>
        <dbReference type="Rhea" id="RHEA:27646"/>
        <dbReference type="ChEBI" id="CHEBI:17368"/>
        <dbReference type="ChEBI" id="CHEBI:17596"/>
        <dbReference type="ChEBI" id="CHEBI:43474"/>
        <dbReference type="ChEBI" id="CHEBI:57720"/>
        <dbReference type="EC" id="2.4.2.1"/>
    </reaction>
    <physiologicalReaction direction="left-to-right" evidence="1">
        <dbReference type="Rhea" id="RHEA:27647"/>
    </physiologicalReaction>
</comment>
<dbReference type="GO" id="GO:0016787">
    <property type="term" value="F:hydrolase activity"/>
    <property type="evidence" value="ECO:0007669"/>
    <property type="project" value="UniProtKB-KW"/>
</dbReference>
<comment type="function">
    <text evidence="2">Purine nucleoside enzyme that catalyzes the phosphorolysis of adenosine and inosine nucleosides, yielding D-ribose 1-phosphate and the respective free bases, adenine and hypoxanthine. Also catalyzes the phosphorolysis of S-methyl-5'-thioadenosine into adenine and S-methyl-5-thio-alpha-D-ribose 1-phosphate. Also has adenosine deaminase activity.</text>
</comment>
<evidence type="ECO:0000256" key="9">
    <source>
        <dbReference type="ARBA" id="ARBA00047989"/>
    </source>
</evidence>
<comment type="similarity">
    <text evidence="3 12">Belongs to the purine nucleoside phosphorylase YfiH/LACC1 family.</text>
</comment>
<keyword evidence="4" id="KW-0808">Transferase</keyword>
<dbReference type="Proteomes" id="UP000602087">
    <property type="component" value="Unassembled WGS sequence"/>
</dbReference>
<dbReference type="PANTHER" id="PTHR30616">
    <property type="entry name" value="UNCHARACTERIZED PROTEIN YFIH"/>
    <property type="match status" value="1"/>
</dbReference>
<evidence type="ECO:0000256" key="12">
    <source>
        <dbReference type="RuleBase" id="RU361274"/>
    </source>
</evidence>
<dbReference type="EMBL" id="JAEINH010000008">
    <property type="protein sequence ID" value="MBI9115460.1"/>
    <property type="molecule type" value="Genomic_DNA"/>
</dbReference>
<keyword evidence="5" id="KW-0479">Metal-binding</keyword>
<comment type="caution">
    <text evidence="13">The sequence shown here is derived from an EMBL/GenBank/DDBJ whole genome shotgun (WGS) entry which is preliminary data.</text>
</comment>
<dbReference type="Pfam" id="PF02578">
    <property type="entry name" value="Cu-oxidase_4"/>
    <property type="match status" value="1"/>
</dbReference>
<keyword evidence="6" id="KW-0378">Hydrolase</keyword>
<proteinExistence type="inferred from homology"/>
<keyword evidence="8" id="KW-0186">Copper</keyword>
<protein>
    <recommendedName>
        <fullName evidence="12">Purine nucleoside phosphorylase</fullName>
    </recommendedName>
</protein>
<comment type="catalytic activity">
    <reaction evidence="9">
        <text>adenosine + H2O + H(+) = inosine + NH4(+)</text>
        <dbReference type="Rhea" id="RHEA:24408"/>
        <dbReference type="ChEBI" id="CHEBI:15377"/>
        <dbReference type="ChEBI" id="CHEBI:15378"/>
        <dbReference type="ChEBI" id="CHEBI:16335"/>
        <dbReference type="ChEBI" id="CHEBI:17596"/>
        <dbReference type="ChEBI" id="CHEBI:28938"/>
        <dbReference type="EC" id="3.5.4.4"/>
    </reaction>
    <physiologicalReaction direction="left-to-right" evidence="9">
        <dbReference type="Rhea" id="RHEA:24409"/>
    </physiologicalReaction>
</comment>
<evidence type="ECO:0000313" key="14">
    <source>
        <dbReference type="Proteomes" id="UP000602087"/>
    </source>
</evidence>
<dbReference type="SUPFAM" id="SSF64438">
    <property type="entry name" value="CNF1/YfiH-like putative cysteine hydrolases"/>
    <property type="match status" value="1"/>
</dbReference>
<dbReference type="PANTHER" id="PTHR30616:SF2">
    <property type="entry name" value="PURINE NUCLEOSIDE PHOSPHORYLASE LACC1"/>
    <property type="match status" value="1"/>
</dbReference>
<evidence type="ECO:0000256" key="11">
    <source>
        <dbReference type="ARBA" id="ARBA00049893"/>
    </source>
</evidence>
<evidence type="ECO:0000256" key="1">
    <source>
        <dbReference type="ARBA" id="ARBA00000553"/>
    </source>
</evidence>
<gene>
    <name evidence="13" type="primary">pgeF</name>
    <name evidence="13" type="ORF">JAV76_10605</name>
</gene>
<evidence type="ECO:0000313" key="13">
    <source>
        <dbReference type="EMBL" id="MBI9115460.1"/>
    </source>
</evidence>
<dbReference type="InterPro" id="IPR011324">
    <property type="entry name" value="Cytotoxic_necrot_fac-like_cat"/>
</dbReference>
<evidence type="ECO:0000256" key="3">
    <source>
        <dbReference type="ARBA" id="ARBA00007353"/>
    </source>
</evidence>
<comment type="catalytic activity">
    <reaction evidence="11">
        <text>S-methyl-5'-thioadenosine + phosphate = 5-(methylsulfanyl)-alpha-D-ribose 1-phosphate + adenine</text>
        <dbReference type="Rhea" id="RHEA:11852"/>
        <dbReference type="ChEBI" id="CHEBI:16708"/>
        <dbReference type="ChEBI" id="CHEBI:17509"/>
        <dbReference type="ChEBI" id="CHEBI:43474"/>
        <dbReference type="ChEBI" id="CHEBI:58533"/>
        <dbReference type="EC" id="2.4.2.28"/>
    </reaction>
    <physiologicalReaction direction="left-to-right" evidence="11">
        <dbReference type="Rhea" id="RHEA:11853"/>
    </physiologicalReaction>
</comment>
<dbReference type="InterPro" id="IPR038371">
    <property type="entry name" value="Cu_polyphenol_OxRdtase_sf"/>
</dbReference>
<dbReference type="CDD" id="cd16833">
    <property type="entry name" value="YfiH"/>
    <property type="match status" value="1"/>
</dbReference>
<keyword evidence="7" id="KW-0862">Zinc</keyword>
<dbReference type="AlphaFoldDB" id="A0A934IB44"/>
<reference evidence="13" key="1">
    <citation type="submission" date="2020-12" db="EMBL/GenBank/DDBJ databases">
        <title>Sanguibacter suaedae sp. nov., isolated from Suaeda aralocaspica.</title>
        <authorList>
            <person name="Ma Q."/>
        </authorList>
    </citation>
    <scope>NUCLEOTIDE SEQUENCE</scope>
    <source>
        <strain evidence="13">YZGR15</strain>
    </source>
</reference>
<evidence type="ECO:0000256" key="4">
    <source>
        <dbReference type="ARBA" id="ARBA00022679"/>
    </source>
</evidence>
<evidence type="ECO:0000256" key="10">
    <source>
        <dbReference type="ARBA" id="ARBA00048968"/>
    </source>
</evidence>
<dbReference type="NCBIfam" id="TIGR00726">
    <property type="entry name" value="peptidoglycan editing factor PgeF"/>
    <property type="match status" value="1"/>
</dbReference>
<name>A0A934IB44_9MICO</name>
<evidence type="ECO:0000256" key="7">
    <source>
        <dbReference type="ARBA" id="ARBA00022833"/>
    </source>
</evidence>